<reference evidence="2" key="1">
    <citation type="submission" date="2021-09" db="EMBL/GenBank/DDBJ databases">
        <title>A high-quality genome of the endoparasitic fungus Hirsutella rhossiliensis with a comparison of Hirsutella genomes reveals transposable elements contributing to genome size variation.</title>
        <authorList>
            <person name="Lin R."/>
            <person name="Jiao Y."/>
            <person name="Sun X."/>
            <person name="Ling J."/>
            <person name="Xie B."/>
            <person name="Cheng X."/>
        </authorList>
    </citation>
    <scope>NUCLEOTIDE SEQUENCE</scope>
    <source>
        <strain evidence="2">HR02</strain>
    </source>
</reference>
<organism evidence="2 3">
    <name type="scientific">Hirsutella rhossiliensis</name>
    <dbReference type="NCBI Taxonomy" id="111463"/>
    <lineage>
        <taxon>Eukaryota</taxon>
        <taxon>Fungi</taxon>
        <taxon>Dikarya</taxon>
        <taxon>Ascomycota</taxon>
        <taxon>Pezizomycotina</taxon>
        <taxon>Sordariomycetes</taxon>
        <taxon>Hypocreomycetidae</taxon>
        <taxon>Hypocreales</taxon>
        <taxon>Ophiocordycipitaceae</taxon>
        <taxon>Hirsutella</taxon>
    </lineage>
</organism>
<dbReference type="Proteomes" id="UP000824596">
    <property type="component" value="Unassembled WGS sequence"/>
</dbReference>
<feature type="compositionally biased region" description="Basic and acidic residues" evidence="1">
    <location>
        <begin position="16"/>
        <end position="39"/>
    </location>
</feature>
<sequence>MQQDLKKYQENQAANKDTKNQQADGKEQNDSNKTKDGKPRKGSCAISKRDGGRDACEDGNNLNEKEPEETKPDGIEPEQIKPTKETKNTIEKPEQIPKEPEKILHENLAKGLGYLQAAQFMTDIVDSATAHLNGSITGKVEEDIKNGNFSDALKSSGKVLLDIADDTIPGLNDIRIQTEELERKLQSIQGKSTLDTVIQALEAVVEHQAKVELTILKNYVPGVPEVLKNFNEELQEASNFKGTETGVQKAERIAGLITKGVTNTVNDIFRDWVPAYKEIQDSAREKWKGLGKEVIARGVEQQQA</sequence>
<evidence type="ECO:0000313" key="2">
    <source>
        <dbReference type="EMBL" id="KAH0963617.1"/>
    </source>
</evidence>
<protein>
    <submittedName>
        <fullName evidence="2">Uncharacterized protein</fullName>
    </submittedName>
</protein>
<feature type="compositionally biased region" description="Basic and acidic residues" evidence="1">
    <location>
        <begin position="63"/>
        <end position="100"/>
    </location>
</feature>
<proteinExistence type="predicted"/>
<dbReference type="GeneID" id="68355256"/>
<keyword evidence="3" id="KW-1185">Reference proteome</keyword>
<dbReference type="AlphaFoldDB" id="A0A9P8MYF3"/>
<feature type="region of interest" description="Disordered" evidence="1">
    <location>
        <begin position="1"/>
        <end position="100"/>
    </location>
</feature>
<name>A0A9P8MYF3_9HYPO</name>
<feature type="compositionally biased region" description="Basic and acidic residues" evidence="1">
    <location>
        <begin position="47"/>
        <end position="56"/>
    </location>
</feature>
<comment type="caution">
    <text evidence="2">The sequence shown here is derived from an EMBL/GenBank/DDBJ whole genome shotgun (WGS) entry which is preliminary data.</text>
</comment>
<dbReference type="OrthoDB" id="4926524at2759"/>
<accession>A0A9P8MYF3</accession>
<dbReference type="EMBL" id="JAIZPD010000005">
    <property type="protein sequence ID" value="KAH0963617.1"/>
    <property type="molecule type" value="Genomic_DNA"/>
</dbReference>
<dbReference type="RefSeq" id="XP_044721130.1">
    <property type="nucleotide sequence ID" value="XM_044864598.1"/>
</dbReference>
<evidence type="ECO:0000256" key="1">
    <source>
        <dbReference type="SAM" id="MobiDB-lite"/>
    </source>
</evidence>
<evidence type="ECO:0000313" key="3">
    <source>
        <dbReference type="Proteomes" id="UP000824596"/>
    </source>
</evidence>
<gene>
    <name evidence="2" type="ORF">HRG_06127</name>
</gene>